<accession>A0A3Q9J0U9</accession>
<sequence>MREDPRTTRTRTALRESLRSLLAEHSLDDISVAMLCRASGVHRTTFYGHATGVRQFAIAEFTAELDRIATVEVHVDEETPAHVAGRYLASLRELLAHLVVDRTVYRALLTSDSRGAFRAALESRLRARAEDALAVFATQGVEGVPEHPRERAEAAAYIAGGLVGVIEVWTMSDDAEVSEAGTRIGGLLPAWWPAGE</sequence>
<proteinExistence type="predicted"/>
<keyword evidence="2" id="KW-1185">Reference proteome</keyword>
<reference evidence="1 2" key="1">
    <citation type="submission" date="2018-08" db="EMBL/GenBank/DDBJ databases">
        <title>Microbacterium lemovicicum sp. nov., a bacterium isolated from a natural uranium-rich soil.</title>
        <authorList>
            <person name="ORTET P."/>
        </authorList>
    </citation>
    <scope>NUCLEOTIDE SEQUENCE [LARGE SCALE GENOMIC DNA]</scope>
    <source>
        <strain evidence="1 2">Viu22</strain>
    </source>
</reference>
<dbReference type="KEGG" id="mlv:CVS47_03326"/>
<evidence type="ECO:0000313" key="2">
    <source>
        <dbReference type="Proteomes" id="UP000276888"/>
    </source>
</evidence>
<protein>
    <recommendedName>
        <fullName evidence="3">HTH tetR-type domain-containing protein</fullName>
    </recommendedName>
</protein>
<name>A0A3Q9J0U9_9MICO</name>
<dbReference type="RefSeq" id="WP_127097062.1">
    <property type="nucleotide sequence ID" value="NZ_CP031423.1"/>
</dbReference>
<dbReference type="Proteomes" id="UP000276888">
    <property type="component" value="Chromosome"/>
</dbReference>
<dbReference type="SUPFAM" id="SSF46689">
    <property type="entry name" value="Homeodomain-like"/>
    <property type="match status" value="1"/>
</dbReference>
<dbReference type="InterPro" id="IPR009057">
    <property type="entry name" value="Homeodomain-like_sf"/>
</dbReference>
<dbReference type="OrthoDB" id="3193022at2"/>
<dbReference type="Gene3D" id="1.10.357.10">
    <property type="entry name" value="Tetracycline Repressor, domain 2"/>
    <property type="match status" value="1"/>
</dbReference>
<dbReference type="AlphaFoldDB" id="A0A3Q9J0U9"/>
<gene>
    <name evidence="1" type="ORF">CVS47_03326</name>
</gene>
<organism evidence="1 2">
    <name type="scientific">Microbacterium lemovicicum</name>
    <dbReference type="NCBI Taxonomy" id="1072463"/>
    <lineage>
        <taxon>Bacteria</taxon>
        <taxon>Bacillati</taxon>
        <taxon>Actinomycetota</taxon>
        <taxon>Actinomycetes</taxon>
        <taxon>Micrococcales</taxon>
        <taxon>Microbacteriaceae</taxon>
        <taxon>Microbacterium</taxon>
    </lineage>
</organism>
<evidence type="ECO:0008006" key="3">
    <source>
        <dbReference type="Google" id="ProtNLM"/>
    </source>
</evidence>
<evidence type="ECO:0000313" key="1">
    <source>
        <dbReference type="EMBL" id="AZS38667.1"/>
    </source>
</evidence>
<dbReference type="EMBL" id="CP031423">
    <property type="protein sequence ID" value="AZS38667.1"/>
    <property type="molecule type" value="Genomic_DNA"/>
</dbReference>